<organism evidence="2 3">
    <name type="scientific">Gymnopilus junonius</name>
    <name type="common">Spectacular rustgill mushroom</name>
    <name type="synonym">Gymnopilus spectabilis subsp. junonius</name>
    <dbReference type="NCBI Taxonomy" id="109634"/>
    <lineage>
        <taxon>Eukaryota</taxon>
        <taxon>Fungi</taxon>
        <taxon>Dikarya</taxon>
        <taxon>Basidiomycota</taxon>
        <taxon>Agaricomycotina</taxon>
        <taxon>Agaricomycetes</taxon>
        <taxon>Agaricomycetidae</taxon>
        <taxon>Agaricales</taxon>
        <taxon>Agaricineae</taxon>
        <taxon>Hymenogastraceae</taxon>
        <taxon>Gymnopilus</taxon>
    </lineage>
</organism>
<gene>
    <name evidence="2" type="ORF">CPB84DRAFT_1775971</name>
</gene>
<feature type="domain" description="Fungal-type protein kinase" evidence="1">
    <location>
        <begin position="11"/>
        <end position="97"/>
    </location>
</feature>
<dbReference type="Proteomes" id="UP000724874">
    <property type="component" value="Unassembled WGS sequence"/>
</dbReference>
<dbReference type="InterPro" id="IPR040976">
    <property type="entry name" value="Pkinase_fungal"/>
</dbReference>
<reference evidence="2" key="1">
    <citation type="submission" date="2020-11" db="EMBL/GenBank/DDBJ databases">
        <authorList>
            <consortium name="DOE Joint Genome Institute"/>
            <person name="Ahrendt S."/>
            <person name="Riley R."/>
            <person name="Andreopoulos W."/>
            <person name="LaButti K."/>
            <person name="Pangilinan J."/>
            <person name="Ruiz-duenas F.J."/>
            <person name="Barrasa J.M."/>
            <person name="Sanchez-Garcia M."/>
            <person name="Camarero S."/>
            <person name="Miyauchi S."/>
            <person name="Serrano A."/>
            <person name="Linde D."/>
            <person name="Babiker R."/>
            <person name="Drula E."/>
            <person name="Ayuso-Fernandez I."/>
            <person name="Pacheco R."/>
            <person name="Padilla G."/>
            <person name="Ferreira P."/>
            <person name="Barriuso J."/>
            <person name="Kellner H."/>
            <person name="Castanera R."/>
            <person name="Alfaro M."/>
            <person name="Ramirez L."/>
            <person name="Pisabarro A.G."/>
            <person name="Kuo A."/>
            <person name="Tritt A."/>
            <person name="Lipzen A."/>
            <person name="He G."/>
            <person name="Yan M."/>
            <person name="Ng V."/>
            <person name="Cullen D."/>
            <person name="Martin F."/>
            <person name="Rosso M.-N."/>
            <person name="Henrissat B."/>
            <person name="Hibbett D."/>
            <person name="Martinez A.T."/>
            <person name="Grigoriev I.V."/>
        </authorList>
    </citation>
    <scope>NUCLEOTIDE SEQUENCE</scope>
    <source>
        <strain evidence="2">AH 44721</strain>
    </source>
</reference>
<evidence type="ECO:0000313" key="3">
    <source>
        <dbReference type="Proteomes" id="UP000724874"/>
    </source>
</evidence>
<protein>
    <recommendedName>
        <fullName evidence="1">Fungal-type protein kinase domain-containing protein</fullName>
    </recommendedName>
</protein>
<proteinExistence type="predicted"/>
<dbReference type="Pfam" id="PF17667">
    <property type="entry name" value="Pkinase_fungal"/>
    <property type="match status" value="1"/>
</dbReference>
<accession>A0A9P5NPT1</accession>
<keyword evidence="3" id="KW-1185">Reference proteome</keyword>
<evidence type="ECO:0000259" key="1">
    <source>
        <dbReference type="Pfam" id="PF17667"/>
    </source>
</evidence>
<comment type="caution">
    <text evidence="2">The sequence shown here is derived from an EMBL/GenBank/DDBJ whole genome shotgun (WGS) entry which is preliminary data.</text>
</comment>
<dbReference type="OrthoDB" id="3271139at2759"/>
<evidence type="ECO:0000313" key="2">
    <source>
        <dbReference type="EMBL" id="KAF8902388.1"/>
    </source>
</evidence>
<sequence length="183" mass="20635">MLSVEPPPEIGVEGFLLDLEFARFEHTSIHTTQIPPGHAEIMTAPAERLLTFFGPDIIRGTAITGTAQFMAMDILQGTISPRNAVQHEPVHDLESLVNALVYSPMRKAILMQPKEPRLHDSFHSHFGRMRLEDIWSSRLCFCFLRVVEKRLMKSRYPGDGDDNALPLCHEFVLSELDKAIASL</sequence>
<name>A0A9P5NPT1_GYMJU</name>
<dbReference type="AlphaFoldDB" id="A0A9P5NPT1"/>
<dbReference type="EMBL" id="JADNYJ010000036">
    <property type="protein sequence ID" value="KAF8902388.1"/>
    <property type="molecule type" value="Genomic_DNA"/>
</dbReference>